<dbReference type="GO" id="GO:0005829">
    <property type="term" value="C:cytosol"/>
    <property type="evidence" value="ECO:0007669"/>
    <property type="project" value="TreeGrafter"/>
</dbReference>
<feature type="domain" description="CheW-like" evidence="1">
    <location>
        <begin position="17"/>
        <end position="159"/>
    </location>
</feature>
<dbReference type="SUPFAM" id="SSF50341">
    <property type="entry name" value="CheW-like"/>
    <property type="match status" value="3"/>
</dbReference>
<comment type="caution">
    <text evidence="2">The sequence shown here is derived from an EMBL/GenBank/DDBJ whole genome shotgun (WGS) entry which is preliminary data.</text>
</comment>
<evidence type="ECO:0000313" key="3">
    <source>
        <dbReference type="Proteomes" id="UP000284006"/>
    </source>
</evidence>
<dbReference type="GO" id="GO:0006935">
    <property type="term" value="P:chemotaxis"/>
    <property type="evidence" value="ECO:0007669"/>
    <property type="project" value="InterPro"/>
</dbReference>
<dbReference type="SMART" id="SM00260">
    <property type="entry name" value="CheW"/>
    <property type="match status" value="3"/>
</dbReference>
<name>A0A418XW43_9BURK</name>
<dbReference type="InterPro" id="IPR036061">
    <property type="entry name" value="CheW-like_dom_sf"/>
</dbReference>
<feature type="domain" description="CheW-like" evidence="1">
    <location>
        <begin position="353"/>
        <end position="502"/>
    </location>
</feature>
<feature type="domain" description="CheW-like" evidence="1">
    <location>
        <begin position="183"/>
        <end position="324"/>
    </location>
</feature>
<keyword evidence="3" id="KW-1185">Reference proteome</keyword>
<dbReference type="InterPro" id="IPR002545">
    <property type="entry name" value="CheW-lke_dom"/>
</dbReference>
<dbReference type="InterPro" id="IPR039315">
    <property type="entry name" value="CheW"/>
</dbReference>
<protein>
    <submittedName>
        <fullName evidence="2">Chemotaxis protein CheW</fullName>
    </submittedName>
</protein>
<dbReference type="PROSITE" id="PS50851">
    <property type="entry name" value="CHEW"/>
    <property type="match status" value="3"/>
</dbReference>
<proteinExistence type="predicted"/>
<dbReference type="PANTHER" id="PTHR22617">
    <property type="entry name" value="CHEMOTAXIS SENSOR HISTIDINE KINASE-RELATED"/>
    <property type="match status" value="1"/>
</dbReference>
<dbReference type="Proteomes" id="UP000284006">
    <property type="component" value="Unassembled WGS sequence"/>
</dbReference>
<accession>A0A418XW43</accession>
<evidence type="ECO:0000313" key="2">
    <source>
        <dbReference type="EMBL" id="RJG16982.1"/>
    </source>
</evidence>
<dbReference type="Gene3D" id="2.40.50.180">
    <property type="entry name" value="CheA-289, Domain 4"/>
    <property type="match status" value="3"/>
</dbReference>
<reference evidence="2 3" key="1">
    <citation type="submission" date="2018-09" db="EMBL/GenBank/DDBJ databases">
        <authorList>
            <person name="Zhu H."/>
        </authorList>
    </citation>
    <scope>NUCLEOTIDE SEQUENCE [LARGE SCALE GENOMIC DNA]</scope>
    <source>
        <strain evidence="2 3">K1S02-61</strain>
    </source>
</reference>
<dbReference type="GO" id="GO:0007165">
    <property type="term" value="P:signal transduction"/>
    <property type="evidence" value="ECO:0007669"/>
    <property type="project" value="InterPro"/>
</dbReference>
<dbReference type="EMBL" id="QYUP01000103">
    <property type="protein sequence ID" value="RJG16982.1"/>
    <property type="molecule type" value="Genomic_DNA"/>
</dbReference>
<dbReference type="Pfam" id="PF01584">
    <property type="entry name" value="CheW"/>
    <property type="match status" value="3"/>
</dbReference>
<sequence length="509" mass="54467">MAAVRALDTARASSGQVELFGSFLLAGEEFALPASSIREVVNFPERLIPVPLAPHFLDGVFTLRGHVIPVVNLARIFDAGAGAASSSDKIAIVEHEDIQVGIVFHSTGEVLRVRPEQRSMLQYAEGGAGGVVAGTILLDDGARLLQVLDAHALVHIENVPHVQALLAFNRGNVKSQFQLQAARRQCLSFLVGGTTFAFEISAIREIIAVPELKPSVMAGPLCLGRMNFRGHAVAVIDFAALLRLGSSVPTPGSAQRILVAMLGDSLIGMLVDSIDSIFHFSDNDVMPVPLLSKARAGMFTGCMARDEGGVLFLDHQGIFSASELVEISEGHTNLYQAEAQGDESGRALTLAKSRREVYIVFGLDTQWAVAIGELREIISYGAPMVKPPGLPPFVTGVLNLRQQVVSVIDLRCLFGLPPPPDLSSAKIMIIERGEERYGLLVDQVDTILTVMASQRRATPQAMAGNDGKRFPVAEVIEVTGPDGKEGAIAIFAPAAFIGLLDARLYDRPD</sequence>
<organism evidence="2 3">
    <name type="scientific">Massilia cavernae</name>
    <dbReference type="NCBI Taxonomy" id="2320864"/>
    <lineage>
        <taxon>Bacteria</taxon>
        <taxon>Pseudomonadati</taxon>
        <taxon>Pseudomonadota</taxon>
        <taxon>Betaproteobacteria</taxon>
        <taxon>Burkholderiales</taxon>
        <taxon>Oxalobacteraceae</taxon>
        <taxon>Telluria group</taxon>
        <taxon>Massilia</taxon>
    </lineage>
</organism>
<evidence type="ECO:0000259" key="1">
    <source>
        <dbReference type="PROSITE" id="PS50851"/>
    </source>
</evidence>
<gene>
    <name evidence="2" type="ORF">D3872_10585</name>
</gene>
<dbReference type="PANTHER" id="PTHR22617:SF23">
    <property type="entry name" value="CHEMOTAXIS PROTEIN CHEW"/>
    <property type="match status" value="1"/>
</dbReference>
<dbReference type="Gene3D" id="2.30.30.40">
    <property type="entry name" value="SH3 Domains"/>
    <property type="match status" value="2"/>
</dbReference>
<dbReference type="AlphaFoldDB" id="A0A418XW43"/>
<dbReference type="OrthoDB" id="9790406at2"/>